<gene>
    <name evidence="7" type="ORF">Cgig2_024940</name>
</gene>
<dbReference type="SUPFAM" id="SSF54631">
    <property type="entry name" value="CBS-domain pair"/>
    <property type="match status" value="2"/>
</dbReference>
<keyword evidence="1" id="KW-0677">Repeat</keyword>
<dbReference type="PANTHER" id="PTHR13780:SF125">
    <property type="entry name" value="MEIOTICALLY UP-REGULATED GENE 70 PROTEIN"/>
    <property type="match status" value="1"/>
</dbReference>
<evidence type="ECO:0000256" key="3">
    <source>
        <dbReference type="PROSITE-ProRule" id="PRU00703"/>
    </source>
</evidence>
<dbReference type="Pfam" id="PF00564">
    <property type="entry name" value="PB1"/>
    <property type="match status" value="1"/>
</dbReference>
<feature type="region of interest" description="Disordered" evidence="4">
    <location>
        <begin position="1"/>
        <end position="49"/>
    </location>
</feature>
<evidence type="ECO:0000256" key="2">
    <source>
        <dbReference type="ARBA" id="ARBA00023122"/>
    </source>
</evidence>
<evidence type="ECO:0000256" key="1">
    <source>
        <dbReference type="ARBA" id="ARBA00022737"/>
    </source>
</evidence>
<dbReference type="InterPro" id="IPR050511">
    <property type="entry name" value="AMPK_gamma/SDS23_families"/>
</dbReference>
<sequence>MSFQAAMPPPPPKRSSSAARRSPARRKSAPPSETSATSSPSSTENTERTVKKLRLSKALTIPEGTLVSDACRRMAARRVDAVLLTDSNALLSGIVTDKDIANRVIAEELKPDQTALEKVMTRNPIFVTSDTLAIEALQKMVQGKFRHLPVVENGEVIALLDITKCLYDAISGMEKAAEQFDGVERQLGSNFNETLRERMFKPSLSTIIPDNTKVSIVSPSDTVCYAAKKMRDSRGNSVIIMSDNKVQGILTSRDMLMRIVAQNLSPEITLAEKVFKSELDEEYAYMFISVNKQLEDYLLCPLAMTPNPECATMETTILEALQIMRDGKFLHLPVLDKDGSLVACVDVLQLTHAALSMAEGNSGSPNEVANTTMQKFWDSALTLEPPDESETQSEMSATMMASEGADLGKCSSLGIGNSFSFKFVDSKGRVHRFFCATDSLDELISAVMQRIGPSDTNNQPQLYYTDDENDRVTLTCDADLIAAVLHAKSAGAKVLRLYIEFPQPVEEASKQTTSATAVESSGWTRLHSGILAGAVVLTGIAVMAYLKRANISIGGS</sequence>
<feature type="domain" description="PB1" evidence="6">
    <location>
        <begin position="416"/>
        <end position="502"/>
    </location>
</feature>
<feature type="domain" description="CBS" evidence="5">
    <location>
        <begin position="304"/>
        <end position="363"/>
    </location>
</feature>
<evidence type="ECO:0000259" key="5">
    <source>
        <dbReference type="PROSITE" id="PS51371"/>
    </source>
</evidence>
<dbReference type="SMART" id="SM00666">
    <property type="entry name" value="PB1"/>
    <property type="match status" value="1"/>
</dbReference>
<dbReference type="SUPFAM" id="SSF54277">
    <property type="entry name" value="CAD &amp; PB1 domains"/>
    <property type="match status" value="1"/>
</dbReference>
<feature type="domain" description="CBS" evidence="5">
    <location>
        <begin position="207"/>
        <end position="267"/>
    </location>
</feature>
<dbReference type="Gene3D" id="3.90.1280.20">
    <property type="match status" value="1"/>
</dbReference>
<name>A0A9Q1QH08_9CARY</name>
<evidence type="ECO:0000313" key="7">
    <source>
        <dbReference type="EMBL" id="KAJ8441211.1"/>
    </source>
</evidence>
<dbReference type="AlphaFoldDB" id="A0A9Q1QH08"/>
<dbReference type="InterPro" id="IPR000644">
    <property type="entry name" value="CBS_dom"/>
</dbReference>
<keyword evidence="2 3" id="KW-0129">CBS domain</keyword>
<dbReference type="OrthoDB" id="418595at2759"/>
<evidence type="ECO:0000259" key="6">
    <source>
        <dbReference type="PROSITE" id="PS51745"/>
    </source>
</evidence>
<keyword evidence="8" id="KW-1185">Reference proteome</keyword>
<evidence type="ECO:0000313" key="8">
    <source>
        <dbReference type="Proteomes" id="UP001153076"/>
    </source>
</evidence>
<accession>A0A9Q1QH08</accession>
<dbReference type="Proteomes" id="UP001153076">
    <property type="component" value="Unassembled WGS sequence"/>
</dbReference>
<proteinExistence type="predicted"/>
<feature type="compositionally biased region" description="Low complexity" evidence="4">
    <location>
        <begin position="29"/>
        <end position="44"/>
    </location>
</feature>
<protein>
    <recommendedName>
        <fullName evidence="9">CBS domain-containing protein CBSCBSPB3</fullName>
    </recommendedName>
</protein>
<organism evidence="7 8">
    <name type="scientific">Carnegiea gigantea</name>
    <dbReference type="NCBI Taxonomy" id="171969"/>
    <lineage>
        <taxon>Eukaryota</taxon>
        <taxon>Viridiplantae</taxon>
        <taxon>Streptophyta</taxon>
        <taxon>Embryophyta</taxon>
        <taxon>Tracheophyta</taxon>
        <taxon>Spermatophyta</taxon>
        <taxon>Magnoliopsida</taxon>
        <taxon>eudicotyledons</taxon>
        <taxon>Gunneridae</taxon>
        <taxon>Pentapetalae</taxon>
        <taxon>Caryophyllales</taxon>
        <taxon>Cactineae</taxon>
        <taxon>Cactaceae</taxon>
        <taxon>Cactoideae</taxon>
        <taxon>Echinocereeae</taxon>
        <taxon>Carnegiea</taxon>
    </lineage>
</organism>
<dbReference type="InterPro" id="IPR046342">
    <property type="entry name" value="CBS_dom_sf"/>
</dbReference>
<dbReference type="InterPro" id="IPR000270">
    <property type="entry name" value="PB1_dom"/>
</dbReference>
<dbReference type="Gene3D" id="3.10.580.10">
    <property type="entry name" value="CBS-domain"/>
    <property type="match status" value="2"/>
</dbReference>
<reference evidence="7" key="1">
    <citation type="submission" date="2022-04" db="EMBL/GenBank/DDBJ databases">
        <title>Carnegiea gigantea Genome sequencing and assembly v2.</title>
        <authorList>
            <person name="Copetti D."/>
            <person name="Sanderson M.J."/>
            <person name="Burquez A."/>
            <person name="Wojciechowski M.F."/>
        </authorList>
    </citation>
    <scope>NUCLEOTIDE SEQUENCE</scope>
    <source>
        <strain evidence="7">SGP5-SGP5p</strain>
        <tissue evidence="7">Aerial part</tissue>
    </source>
</reference>
<dbReference type="PROSITE" id="PS51371">
    <property type="entry name" value="CBS"/>
    <property type="match status" value="4"/>
</dbReference>
<evidence type="ECO:0000256" key="4">
    <source>
        <dbReference type="SAM" id="MobiDB-lite"/>
    </source>
</evidence>
<feature type="domain" description="CBS" evidence="5">
    <location>
        <begin position="120"/>
        <end position="175"/>
    </location>
</feature>
<feature type="domain" description="CBS" evidence="5">
    <location>
        <begin position="54"/>
        <end position="111"/>
    </location>
</feature>
<dbReference type="EMBL" id="JAKOGI010000174">
    <property type="protein sequence ID" value="KAJ8441211.1"/>
    <property type="molecule type" value="Genomic_DNA"/>
</dbReference>
<dbReference type="CDD" id="cd17782">
    <property type="entry name" value="CBS_pair_MUG70_2"/>
    <property type="match status" value="1"/>
</dbReference>
<comment type="caution">
    <text evidence="7">The sequence shown here is derived from an EMBL/GenBank/DDBJ whole genome shotgun (WGS) entry which is preliminary data.</text>
</comment>
<dbReference type="SMART" id="SM00116">
    <property type="entry name" value="CBS"/>
    <property type="match status" value="4"/>
</dbReference>
<dbReference type="InterPro" id="IPR053793">
    <property type="entry name" value="PB1-like"/>
</dbReference>
<dbReference type="PANTHER" id="PTHR13780">
    <property type="entry name" value="AMP-ACTIVATED PROTEIN KINASE, GAMMA REGULATORY SUBUNIT"/>
    <property type="match status" value="1"/>
</dbReference>
<dbReference type="CDD" id="cd17781">
    <property type="entry name" value="CBS_pair_MUG70_1"/>
    <property type="match status" value="1"/>
</dbReference>
<dbReference type="Pfam" id="PF00571">
    <property type="entry name" value="CBS"/>
    <property type="match status" value="4"/>
</dbReference>
<evidence type="ECO:0008006" key="9">
    <source>
        <dbReference type="Google" id="ProtNLM"/>
    </source>
</evidence>
<dbReference type="PROSITE" id="PS51745">
    <property type="entry name" value="PB1"/>
    <property type="match status" value="1"/>
</dbReference>